<dbReference type="KEGG" id="vg:6186743"/>
<name>B2CRJ9_9VIRU</name>
<dbReference type="GeneID" id="6186743"/>
<organism evidence="1 2">
    <name type="scientific">Betalipothrixvirus uzonense</name>
    <dbReference type="NCBI Taxonomy" id="512792"/>
    <lineage>
        <taxon>Viruses</taxon>
        <taxon>Adnaviria</taxon>
        <taxon>Zilligvirae</taxon>
        <taxon>Taleaviricota</taxon>
        <taxon>Tokiviricetes</taxon>
        <taxon>Ligamenvirales</taxon>
        <taxon>Lipothrixviridae</taxon>
        <taxon>Betalipothrixvirus</taxon>
    </lineage>
</organism>
<dbReference type="RefSeq" id="YP_001798540.1">
    <property type="nucleotide sequence ID" value="NC_010537.1"/>
</dbReference>
<keyword evidence="2" id="KW-1185">Reference proteome</keyword>
<dbReference type="OrthoDB" id="4522at10239"/>
<protein>
    <submittedName>
        <fullName evidence="1">Uncharacterized protein</fullName>
    </submittedName>
</protein>
<dbReference type="EMBL" id="EU545650">
    <property type="protein sequence ID" value="ACB37256.1"/>
    <property type="molecule type" value="Genomic_DNA"/>
</dbReference>
<sequence>MFRKEDEKIKYLMNIIINFDKFSEKVEYVFKKNYRLKDYEYILHKLNENIIYMYLYHNKIEIEKKCNRKFIVRFNISKFQTIAERRRLENFTAGFKGKLRIYYILFFKGKAYFNFKNFGVVIRRNKPNIELEIIRKVKRYYLTLPDLEEKELPESEYGYPIYGDILYLHKINGIPYKELKERFGNLEHRMPYFAKVKMRNIKIEYQFFRMLIKKGIMKLRNPHDYDIKEHLSYIQTFDDLQKKALSKMLRILDKFNEFPIFTFTNLIEPDYRRLTGGRFPDFRIIVLQDYDYDNVNQVLLKFIEPDNESYLCGVDYKNTLWCMRLPAITLKYPIKSVYKFLYNLDKETKIFEF</sequence>
<evidence type="ECO:0000313" key="2">
    <source>
        <dbReference type="Proteomes" id="UP000008691"/>
    </source>
</evidence>
<evidence type="ECO:0000313" key="1">
    <source>
        <dbReference type="EMBL" id="ACB37256.1"/>
    </source>
</evidence>
<proteinExistence type="predicted"/>
<dbReference type="Proteomes" id="UP000008691">
    <property type="component" value="Segment"/>
</dbReference>
<reference evidence="1 2" key="1">
    <citation type="journal article" date="2008" name="Res. Microbiol.">
        <title>Viruses in acidic geothermal environments of the Kamchatka Peninsula.</title>
        <authorList>
            <person name="Bize A."/>
            <person name="Peng X."/>
            <person name="Prokofeva M."/>
            <person name="Maclellan K."/>
            <person name="Lucas S."/>
            <person name="Forterre P."/>
            <person name="Garrett R.A."/>
            <person name="Bonch-Osmolovskaya E.A."/>
            <person name="Prangishvili D."/>
        </authorList>
    </citation>
    <scope>NUCLEOTIDE SEQUENCE [LARGE SCALE GENOMIC DNA]</scope>
</reference>
<accession>B2CRJ9</accession>